<dbReference type="Proteomes" id="UP000319557">
    <property type="component" value="Chromosome"/>
</dbReference>
<accession>A0A517LXB3</accession>
<keyword evidence="3" id="KW-1185">Reference proteome</keyword>
<dbReference type="CDD" id="cd00229">
    <property type="entry name" value="SGNH_hydrolase"/>
    <property type="match status" value="1"/>
</dbReference>
<dbReference type="PANTHER" id="PTHR30383:SF5">
    <property type="entry name" value="SGNH HYDROLASE-TYPE ESTERASE DOMAIN-CONTAINING PROTEIN"/>
    <property type="match status" value="1"/>
</dbReference>
<organism evidence="2 3">
    <name type="scientific">Rosistilla ulvae</name>
    <dbReference type="NCBI Taxonomy" id="1930277"/>
    <lineage>
        <taxon>Bacteria</taxon>
        <taxon>Pseudomonadati</taxon>
        <taxon>Planctomycetota</taxon>
        <taxon>Planctomycetia</taxon>
        <taxon>Pirellulales</taxon>
        <taxon>Pirellulaceae</taxon>
        <taxon>Rosistilla</taxon>
    </lineage>
</organism>
<dbReference type="Gene3D" id="3.40.50.1110">
    <property type="entry name" value="SGNH hydrolase"/>
    <property type="match status" value="1"/>
</dbReference>
<dbReference type="RefSeq" id="WP_145343491.1">
    <property type="nucleotide sequence ID" value="NZ_CP036261.1"/>
</dbReference>
<dbReference type="InterPro" id="IPR036514">
    <property type="entry name" value="SGNH_hydro_sf"/>
</dbReference>
<gene>
    <name evidence="2" type="ORF">EC9_14270</name>
</gene>
<keyword evidence="2" id="KW-0378">Hydrolase</keyword>
<protein>
    <submittedName>
        <fullName evidence="2">GDSL-like Lipase/Acylhydrolase</fullName>
    </submittedName>
</protein>
<dbReference type="InterPro" id="IPR051532">
    <property type="entry name" value="Ester_Hydrolysis_Enzymes"/>
</dbReference>
<dbReference type="PANTHER" id="PTHR30383">
    <property type="entry name" value="THIOESTERASE 1/PROTEASE 1/LYSOPHOSPHOLIPASE L1"/>
    <property type="match status" value="1"/>
</dbReference>
<sequence>MKIKLLPIVILLVCNPFRTGETSAEETSTWKYTPAALQPFWVGDRIEGESVLFVRDAKTGEARGSLLFPIAEIESVKSSSGEITYREGTDYHFKPGTREIVVPAGSRIVTTLPEELRRPAKSQRHQLTHRDGNGEILFGATLEYHQMQTLVTYKASEKNWPVAAPKFDPAALPTTIGKLRDEKPLSIVLLGDSISTGCNASGWGGGAPFQPAYQDLLLQHLKTHYSPNITLTNLSIGGKATPWGVSMIDEVASHKPDLVIIAFGMNDSAGISAENYGKNTAEMIAKTRAQLPEAEFILVATMLGNRDWIRLNHDVFPQYRDTLASLCEPGVALADMTSVWEEFFKRKKDADLTGNGVNHPNDFGHRVYAQVLSALLVDSK</sequence>
<dbReference type="OrthoDB" id="388542at2"/>
<proteinExistence type="predicted"/>
<dbReference type="EMBL" id="CP036261">
    <property type="protein sequence ID" value="QDS87249.1"/>
    <property type="molecule type" value="Genomic_DNA"/>
</dbReference>
<evidence type="ECO:0000313" key="2">
    <source>
        <dbReference type="EMBL" id="QDS87249.1"/>
    </source>
</evidence>
<dbReference type="KEGG" id="ruv:EC9_14270"/>
<feature type="domain" description="SGNH hydrolase-type esterase" evidence="1">
    <location>
        <begin position="189"/>
        <end position="367"/>
    </location>
</feature>
<dbReference type="Pfam" id="PF13472">
    <property type="entry name" value="Lipase_GDSL_2"/>
    <property type="match status" value="1"/>
</dbReference>
<evidence type="ECO:0000259" key="1">
    <source>
        <dbReference type="Pfam" id="PF13472"/>
    </source>
</evidence>
<name>A0A517LXB3_9BACT</name>
<evidence type="ECO:0000313" key="3">
    <source>
        <dbReference type="Proteomes" id="UP000319557"/>
    </source>
</evidence>
<reference evidence="2 3" key="1">
    <citation type="submission" date="2019-02" db="EMBL/GenBank/DDBJ databases">
        <title>Deep-cultivation of Planctomycetes and their phenomic and genomic characterization uncovers novel biology.</title>
        <authorList>
            <person name="Wiegand S."/>
            <person name="Jogler M."/>
            <person name="Boedeker C."/>
            <person name="Pinto D."/>
            <person name="Vollmers J."/>
            <person name="Rivas-Marin E."/>
            <person name="Kohn T."/>
            <person name="Peeters S.H."/>
            <person name="Heuer A."/>
            <person name="Rast P."/>
            <person name="Oberbeckmann S."/>
            <person name="Bunk B."/>
            <person name="Jeske O."/>
            <person name="Meyerdierks A."/>
            <person name="Storesund J.E."/>
            <person name="Kallscheuer N."/>
            <person name="Luecker S."/>
            <person name="Lage O.M."/>
            <person name="Pohl T."/>
            <person name="Merkel B.J."/>
            <person name="Hornburger P."/>
            <person name="Mueller R.-W."/>
            <person name="Bruemmer F."/>
            <person name="Labrenz M."/>
            <person name="Spormann A.M."/>
            <person name="Op den Camp H."/>
            <person name="Overmann J."/>
            <person name="Amann R."/>
            <person name="Jetten M.S.M."/>
            <person name="Mascher T."/>
            <person name="Medema M.H."/>
            <person name="Devos D.P."/>
            <person name="Kaster A.-K."/>
            <person name="Ovreas L."/>
            <person name="Rohde M."/>
            <person name="Galperin M.Y."/>
            <person name="Jogler C."/>
        </authorList>
    </citation>
    <scope>NUCLEOTIDE SEQUENCE [LARGE SCALE GENOMIC DNA]</scope>
    <source>
        <strain evidence="2 3">EC9</strain>
    </source>
</reference>
<dbReference type="AlphaFoldDB" id="A0A517LXB3"/>
<dbReference type="GO" id="GO:0004622">
    <property type="term" value="F:phosphatidylcholine lysophospholipase activity"/>
    <property type="evidence" value="ECO:0007669"/>
    <property type="project" value="TreeGrafter"/>
</dbReference>
<dbReference type="InterPro" id="IPR013830">
    <property type="entry name" value="SGNH_hydro"/>
</dbReference>
<dbReference type="SUPFAM" id="SSF52266">
    <property type="entry name" value="SGNH hydrolase"/>
    <property type="match status" value="1"/>
</dbReference>